<evidence type="ECO:0000313" key="7">
    <source>
        <dbReference type="EnsemblPlants" id="EMT02572"/>
    </source>
</evidence>
<feature type="transmembrane region" description="Helical" evidence="6">
    <location>
        <begin position="632"/>
        <end position="653"/>
    </location>
</feature>
<comment type="subcellular location">
    <subcellularLocation>
        <location evidence="1">Membrane</location>
        <topology evidence="1">Multi-pass membrane protein</topology>
    </subcellularLocation>
</comment>
<reference evidence="7" key="1">
    <citation type="submission" date="2015-06" db="UniProtKB">
        <authorList>
            <consortium name="EnsemblPlants"/>
        </authorList>
    </citation>
    <scope>IDENTIFICATION</scope>
</reference>
<dbReference type="SMART" id="SM00256">
    <property type="entry name" value="FBOX"/>
    <property type="match status" value="1"/>
</dbReference>
<keyword evidence="3 6" id="KW-0812">Transmembrane</keyword>
<dbReference type="InterPro" id="IPR001810">
    <property type="entry name" value="F-box_dom"/>
</dbReference>
<accession>N1QRD7</accession>
<keyword evidence="5 6" id="KW-0472">Membrane</keyword>
<dbReference type="CDD" id="cd22157">
    <property type="entry name" value="F-box_AtFBW1-like"/>
    <property type="match status" value="1"/>
</dbReference>
<protein>
    <recommendedName>
        <fullName evidence="6">Protein DETOXIFICATION</fullName>
    </recommendedName>
    <alternativeName>
        <fullName evidence="6">Multidrug and toxic compound extrusion protein</fullName>
    </alternativeName>
</protein>
<dbReference type="Pfam" id="PF00646">
    <property type="entry name" value="F-box"/>
    <property type="match status" value="1"/>
</dbReference>
<evidence type="ECO:0000256" key="2">
    <source>
        <dbReference type="ARBA" id="ARBA00010199"/>
    </source>
</evidence>
<feature type="transmembrane region" description="Helical" evidence="6">
    <location>
        <begin position="527"/>
        <end position="553"/>
    </location>
</feature>
<comment type="caution">
    <text evidence="6">Lacks conserved residue(s) required for the propagation of feature annotation.</text>
</comment>
<dbReference type="InterPro" id="IPR002528">
    <property type="entry name" value="MATE_fam"/>
</dbReference>
<dbReference type="GO" id="GO:0016020">
    <property type="term" value="C:membrane"/>
    <property type="evidence" value="ECO:0007669"/>
    <property type="project" value="UniProtKB-SubCell"/>
</dbReference>
<sequence length="707" mass="77894">MSSSEPRPRPAASFSGDLPEDALYEVLLRIPAKELCRLRAVCPAWRALTSDPPFVAAHMSRHRTAAPLLAIAYRDDSEVNGVAISDLSGNVVRRIPVTGYEIVMVNQSGDAVRRISSKDEHDSIRVVRSRLDLVCFHWNVYSRTFWVLNPVTGATLDLPMGHSKELEHELEVQGRKWGCHVEWCAFGKVSSTREYKALRICSIRDRQVCEVITFDDTNHGSWRRKQDPPSRICTGLQMRCVVVDEVVYFLMDFHYTYFETGVIAIEPGSIASFNLEKEEWGVLPGPEQVKRFVQENKKYSYSQLELQLSLAELNGCLVVVHNIHKVSMDLWFLTDFEKARHGERGGDAVRAVSITVLYMFSRSIPILQIAGAAAIYMCGLIPQGANFPIQKFLQAQSIMAPSAYISTATLAVHLVLSYLVVYKFGLGLLGASLMLSAFSGLPEFLKLSLASAVMLCLETWYFQILVLIAGLLKDPELALASLAVCMTISQWVLMNQVKLPLLKFSFASVCSSVRVSNELGAGNPKSAVLSVVVVTMLSFVLSVIISVVIPLFNDYISYIYTGGENVAVAVSKLTPLLALTIILNGIQPVLSGVAVGCGWQAFVAYVNIGCYYAVGIPLGFLLGFYFDLGAVGIWSGMIGGTLMQTVILVWVTLRTDWNKEVSMGINIDMGYYQDHLEALLQDAANATLRSEPLPETVCDAIIANGAV</sequence>
<dbReference type="EnsemblPlants" id="EMT02572">
    <property type="protein sequence ID" value="EMT02572"/>
    <property type="gene ID" value="F775_11916"/>
</dbReference>
<dbReference type="GO" id="GO:1990961">
    <property type="term" value="P:xenobiotic detoxification by transmembrane export across the plasma membrane"/>
    <property type="evidence" value="ECO:0007669"/>
    <property type="project" value="InterPro"/>
</dbReference>
<dbReference type="InterPro" id="IPR036047">
    <property type="entry name" value="F-box-like_dom_sf"/>
</dbReference>
<dbReference type="GO" id="GO:0042910">
    <property type="term" value="F:xenobiotic transmembrane transporter activity"/>
    <property type="evidence" value="ECO:0007669"/>
    <property type="project" value="InterPro"/>
</dbReference>
<dbReference type="PANTHER" id="PTHR11206">
    <property type="entry name" value="MULTIDRUG RESISTANCE PROTEIN"/>
    <property type="match status" value="1"/>
</dbReference>
<feature type="transmembrane region" description="Helical" evidence="6">
    <location>
        <begin position="573"/>
        <end position="595"/>
    </location>
</feature>
<proteinExistence type="inferred from homology"/>
<feature type="transmembrane region" description="Helical" evidence="6">
    <location>
        <begin position="363"/>
        <end position="381"/>
    </location>
</feature>
<dbReference type="Pfam" id="PF01554">
    <property type="entry name" value="MatE"/>
    <property type="match status" value="1"/>
</dbReference>
<dbReference type="CDD" id="cd13132">
    <property type="entry name" value="MATE_eukaryotic"/>
    <property type="match status" value="1"/>
</dbReference>
<evidence type="ECO:0000256" key="4">
    <source>
        <dbReference type="ARBA" id="ARBA00022989"/>
    </source>
</evidence>
<evidence type="ECO:0000256" key="5">
    <source>
        <dbReference type="ARBA" id="ARBA00023136"/>
    </source>
</evidence>
<keyword evidence="4 6" id="KW-1133">Transmembrane helix</keyword>
<dbReference type="ExpressionAtlas" id="N1QRD7">
    <property type="expression patterns" value="baseline"/>
</dbReference>
<name>N1QRD7_AEGTA</name>
<feature type="transmembrane region" description="Helical" evidence="6">
    <location>
        <begin position="452"/>
        <end position="471"/>
    </location>
</feature>
<dbReference type="AlphaFoldDB" id="N1QRD7"/>
<dbReference type="GO" id="GO:0015297">
    <property type="term" value="F:antiporter activity"/>
    <property type="evidence" value="ECO:0007669"/>
    <property type="project" value="InterPro"/>
</dbReference>
<evidence type="ECO:0000256" key="1">
    <source>
        <dbReference type="ARBA" id="ARBA00004141"/>
    </source>
</evidence>
<dbReference type="InterPro" id="IPR045069">
    <property type="entry name" value="MATE_euk"/>
</dbReference>
<dbReference type="Gene3D" id="1.20.1280.50">
    <property type="match status" value="1"/>
</dbReference>
<evidence type="ECO:0000256" key="3">
    <source>
        <dbReference type="ARBA" id="ARBA00022692"/>
    </source>
</evidence>
<comment type="similarity">
    <text evidence="2 6">Belongs to the multi antimicrobial extrusion (MATE) (TC 2.A.66.1) family.</text>
</comment>
<dbReference type="SUPFAM" id="SSF81383">
    <property type="entry name" value="F-box domain"/>
    <property type="match status" value="1"/>
</dbReference>
<dbReference type="PROSITE" id="PS50181">
    <property type="entry name" value="FBOX"/>
    <property type="match status" value="1"/>
</dbReference>
<feature type="transmembrane region" description="Helical" evidence="6">
    <location>
        <begin position="477"/>
        <end position="494"/>
    </location>
</feature>
<evidence type="ECO:0000256" key="6">
    <source>
        <dbReference type="RuleBase" id="RU004914"/>
    </source>
</evidence>
<feature type="transmembrane region" description="Helical" evidence="6">
    <location>
        <begin position="602"/>
        <end position="626"/>
    </location>
</feature>
<organism evidence="7">
    <name type="scientific">Aegilops tauschii</name>
    <name type="common">Tausch's goatgrass</name>
    <name type="synonym">Aegilops squarrosa</name>
    <dbReference type="NCBI Taxonomy" id="37682"/>
    <lineage>
        <taxon>Eukaryota</taxon>
        <taxon>Viridiplantae</taxon>
        <taxon>Streptophyta</taxon>
        <taxon>Embryophyta</taxon>
        <taxon>Tracheophyta</taxon>
        <taxon>Spermatophyta</taxon>
        <taxon>Magnoliopsida</taxon>
        <taxon>Liliopsida</taxon>
        <taxon>Poales</taxon>
        <taxon>Poaceae</taxon>
        <taxon>BOP clade</taxon>
        <taxon>Pooideae</taxon>
        <taxon>Triticodae</taxon>
        <taxon>Triticeae</taxon>
        <taxon>Triticinae</taxon>
        <taxon>Aegilops</taxon>
    </lineage>
</organism>